<feature type="transmembrane region" description="Helical" evidence="6">
    <location>
        <begin position="161"/>
        <end position="180"/>
    </location>
</feature>
<keyword evidence="5 6" id="KW-0472">Membrane</keyword>
<feature type="transmembrane region" description="Helical" evidence="6">
    <location>
        <begin position="402"/>
        <end position="425"/>
    </location>
</feature>
<accession>A0ABV1H6I7</accession>
<organism evidence="7 8">
    <name type="scientific">Lachnospira intestinalis</name>
    <dbReference type="NCBI Taxonomy" id="3133158"/>
    <lineage>
        <taxon>Bacteria</taxon>
        <taxon>Bacillati</taxon>
        <taxon>Bacillota</taxon>
        <taxon>Clostridia</taxon>
        <taxon>Lachnospirales</taxon>
        <taxon>Lachnospiraceae</taxon>
        <taxon>Lachnospira</taxon>
    </lineage>
</organism>
<comment type="subcellular location">
    <subcellularLocation>
        <location evidence="1">Cell membrane</location>
        <topology evidence="1">Multi-pass membrane protein</topology>
    </subcellularLocation>
</comment>
<feature type="transmembrane region" description="Helical" evidence="6">
    <location>
        <begin position="46"/>
        <end position="70"/>
    </location>
</feature>
<feature type="transmembrane region" description="Helical" evidence="6">
    <location>
        <begin position="460"/>
        <end position="484"/>
    </location>
</feature>
<feature type="transmembrane region" description="Helical" evidence="6">
    <location>
        <begin position="266"/>
        <end position="288"/>
    </location>
</feature>
<feature type="transmembrane region" description="Helical" evidence="6">
    <location>
        <begin position="12"/>
        <end position="34"/>
    </location>
</feature>
<feature type="transmembrane region" description="Helical" evidence="6">
    <location>
        <begin position="122"/>
        <end position="141"/>
    </location>
</feature>
<dbReference type="Proteomes" id="UP001546774">
    <property type="component" value="Unassembled WGS sequence"/>
</dbReference>
<dbReference type="InterPro" id="IPR050833">
    <property type="entry name" value="Poly_Biosynth_Transport"/>
</dbReference>
<dbReference type="PANTHER" id="PTHR30250">
    <property type="entry name" value="PST FAMILY PREDICTED COLANIC ACID TRANSPORTER"/>
    <property type="match status" value="1"/>
</dbReference>
<feature type="transmembrane region" description="Helical" evidence="6">
    <location>
        <begin position="309"/>
        <end position="330"/>
    </location>
</feature>
<feature type="transmembrane region" description="Helical" evidence="6">
    <location>
        <begin position="186"/>
        <end position="204"/>
    </location>
</feature>
<sequence>MGRTRRAFVNIIWGFIEKMITLICPFIIRTIMIYKLGNEYLGLNGLFTSILQVLSLAELGFGDAIVFSMYKPIIENDNKMLSALLNLYKKVYRIIGMVILCVGLLILPFITKFVKGGYPSEVNIYVLYCIYLFNTVISYFLFAYKESLLKAHQRNDVNSRILSGCNIVMYVLQIIVLLLFSNYYLYIVIMPVTTIVLNCVRSLFVKKMYPQIVCEGHIEKDAVIGLSKRIIGLTLNKLAQVCRNSFDSIIISSFLGLVILARYQNYYYIISALTVMVSIITTAVGAGIGNSIAAETVEKNYSDYKEFLFIYNWIACFCTVCMLCLYQPFIELWVGKSNVLPLSTVILCCIYFYTMKLGDIAAVYRQAAGIWWEDKFRPIVESVVNLAVNIVLVKYIGVDGVLVSTIISIVCINIPWATYVLFKVYFKMSIKEVFFKYIRYFIETTVLCAVVYGICSRINGNLLVVLVVRTIICIGLVNAGLYIISYTKPEFVSAKNRVFRRKKRM</sequence>
<name>A0ABV1H6I7_9FIRM</name>
<comment type="caution">
    <text evidence="7">The sequence shown here is derived from an EMBL/GenBank/DDBJ whole genome shotgun (WGS) entry which is preliminary data.</text>
</comment>
<evidence type="ECO:0000256" key="4">
    <source>
        <dbReference type="ARBA" id="ARBA00022989"/>
    </source>
</evidence>
<evidence type="ECO:0000256" key="3">
    <source>
        <dbReference type="ARBA" id="ARBA00022692"/>
    </source>
</evidence>
<reference evidence="7" key="1">
    <citation type="submission" date="2024-03" db="EMBL/GenBank/DDBJ databases">
        <title>Human intestinal bacterial collection.</title>
        <authorList>
            <person name="Pauvert C."/>
            <person name="Hitch T.C.A."/>
            <person name="Clavel T."/>
        </authorList>
    </citation>
    <scope>NUCLEOTIDE SEQUENCE [LARGE SCALE GENOMIC DNA]</scope>
    <source>
        <strain evidence="7">CLA-AA-H89B</strain>
    </source>
</reference>
<evidence type="ECO:0000313" key="7">
    <source>
        <dbReference type="EMBL" id="MEQ2555320.1"/>
    </source>
</evidence>
<feature type="transmembrane region" description="Helical" evidence="6">
    <location>
        <begin position="91"/>
        <end position="110"/>
    </location>
</feature>
<dbReference type="InterPro" id="IPR002797">
    <property type="entry name" value="Polysacc_synth"/>
</dbReference>
<evidence type="ECO:0000256" key="2">
    <source>
        <dbReference type="ARBA" id="ARBA00022475"/>
    </source>
</evidence>
<gene>
    <name evidence="7" type="ORF">WMO37_09915</name>
</gene>
<keyword evidence="2" id="KW-1003">Cell membrane</keyword>
<dbReference type="EMBL" id="JBBMFS010000008">
    <property type="protein sequence ID" value="MEQ2555320.1"/>
    <property type="molecule type" value="Genomic_DNA"/>
</dbReference>
<evidence type="ECO:0000256" key="5">
    <source>
        <dbReference type="ARBA" id="ARBA00023136"/>
    </source>
</evidence>
<dbReference type="PANTHER" id="PTHR30250:SF26">
    <property type="entry name" value="PSMA PROTEIN"/>
    <property type="match status" value="1"/>
</dbReference>
<feature type="transmembrane region" description="Helical" evidence="6">
    <location>
        <begin position="342"/>
        <end position="364"/>
    </location>
</feature>
<dbReference type="Pfam" id="PF01943">
    <property type="entry name" value="Polysacc_synt"/>
    <property type="match status" value="1"/>
</dbReference>
<evidence type="ECO:0000313" key="8">
    <source>
        <dbReference type="Proteomes" id="UP001546774"/>
    </source>
</evidence>
<evidence type="ECO:0000256" key="1">
    <source>
        <dbReference type="ARBA" id="ARBA00004651"/>
    </source>
</evidence>
<evidence type="ECO:0000256" key="6">
    <source>
        <dbReference type="SAM" id="Phobius"/>
    </source>
</evidence>
<keyword evidence="4 6" id="KW-1133">Transmembrane helix</keyword>
<keyword evidence="3 6" id="KW-0812">Transmembrane</keyword>
<protein>
    <submittedName>
        <fullName evidence="7">Oligosaccharide flippase family protein</fullName>
    </submittedName>
</protein>
<proteinExistence type="predicted"/>
<keyword evidence="8" id="KW-1185">Reference proteome</keyword>
<feature type="transmembrane region" description="Helical" evidence="6">
    <location>
        <begin position="437"/>
        <end position="454"/>
    </location>
</feature>